<proteinExistence type="predicted"/>
<feature type="coiled-coil region" evidence="1">
    <location>
        <begin position="115"/>
        <end position="142"/>
    </location>
</feature>
<evidence type="ECO:0000256" key="1">
    <source>
        <dbReference type="SAM" id="Coils"/>
    </source>
</evidence>
<gene>
    <name evidence="3" type="ORF">SAMN04487910_1478</name>
</gene>
<dbReference type="Pfam" id="PF14129">
    <property type="entry name" value="DUF4296"/>
    <property type="match status" value="1"/>
</dbReference>
<feature type="domain" description="DUF4296" evidence="2">
    <location>
        <begin position="28"/>
        <end position="109"/>
    </location>
</feature>
<sequence>MKKNIVYSVFIIVLVGFSCQNLNKVSKPENLIAEDKMIEILTDIAFVKAAKGSYKKVFDIEKINPEAYILEKHGIDSLVFADNNNWYTSQLDKYEEIFTKVKSNLEVSKVKFEKLKKEEDSLKKIEDSIKRAKNNLKDDKILPEDLDELESIRKELIDVEKENAVKKRSSSNSLSGKKKQ</sequence>
<evidence type="ECO:0000259" key="2">
    <source>
        <dbReference type="Pfam" id="PF14129"/>
    </source>
</evidence>
<evidence type="ECO:0000313" key="4">
    <source>
        <dbReference type="Proteomes" id="UP000198521"/>
    </source>
</evidence>
<keyword evidence="4" id="KW-1185">Reference proteome</keyword>
<organism evidence="3 4">
    <name type="scientific">Aquimarina amphilecti</name>
    <dbReference type="NCBI Taxonomy" id="1038014"/>
    <lineage>
        <taxon>Bacteria</taxon>
        <taxon>Pseudomonadati</taxon>
        <taxon>Bacteroidota</taxon>
        <taxon>Flavobacteriia</taxon>
        <taxon>Flavobacteriales</taxon>
        <taxon>Flavobacteriaceae</taxon>
        <taxon>Aquimarina</taxon>
    </lineage>
</organism>
<dbReference type="Proteomes" id="UP000198521">
    <property type="component" value="Unassembled WGS sequence"/>
</dbReference>
<dbReference type="STRING" id="1038014.SAMN04487910_1478"/>
<dbReference type="EMBL" id="FOAB01000002">
    <property type="protein sequence ID" value="SEK92122.1"/>
    <property type="molecule type" value="Genomic_DNA"/>
</dbReference>
<dbReference type="InterPro" id="IPR025381">
    <property type="entry name" value="DUF4296"/>
</dbReference>
<keyword evidence="1" id="KW-0175">Coiled coil</keyword>
<dbReference type="AlphaFoldDB" id="A0A1H7KZF0"/>
<name>A0A1H7KZF0_AQUAM</name>
<dbReference type="RefSeq" id="WP_091407083.1">
    <property type="nucleotide sequence ID" value="NZ_FOAB01000002.1"/>
</dbReference>
<dbReference type="PROSITE" id="PS51257">
    <property type="entry name" value="PROKAR_LIPOPROTEIN"/>
    <property type="match status" value="1"/>
</dbReference>
<reference evidence="3 4" key="1">
    <citation type="submission" date="2016-10" db="EMBL/GenBank/DDBJ databases">
        <authorList>
            <person name="de Groot N.N."/>
        </authorList>
    </citation>
    <scope>NUCLEOTIDE SEQUENCE [LARGE SCALE GENOMIC DNA]</scope>
    <source>
        <strain evidence="3 4">DSM 25232</strain>
    </source>
</reference>
<protein>
    <recommendedName>
        <fullName evidence="2">DUF4296 domain-containing protein</fullName>
    </recommendedName>
</protein>
<evidence type="ECO:0000313" key="3">
    <source>
        <dbReference type="EMBL" id="SEK92122.1"/>
    </source>
</evidence>
<accession>A0A1H7KZF0</accession>
<dbReference type="OrthoDB" id="1525222at2"/>